<evidence type="ECO:0000313" key="2">
    <source>
        <dbReference type="EMBL" id="QCZ95238.1"/>
    </source>
</evidence>
<keyword evidence="3" id="KW-1185">Reference proteome</keyword>
<dbReference type="Proteomes" id="UP000304912">
    <property type="component" value="Chromosome"/>
</dbReference>
<accession>A0A5B7YIA4</accession>
<dbReference type="OrthoDB" id="9801454at2"/>
<dbReference type="NCBIfam" id="TIGR00199">
    <property type="entry name" value="PncC_domain"/>
    <property type="match status" value="1"/>
</dbReference>
<protein>
    <submittedName>
        <fullName evidence="2">CinA family protein</fullName>
    </submittedName>
</protein>
<name>A0A5B7YIA4_9ALTE</name>
<dbReference type="InterPro" id="IPR008136">
    <property type="entry name" value="CinA_C"/>
</dbReference>
<evidence type="ECO:0000259" key="1">
    <source>
        <dbReference type="Pfam" id="PF02464"/>
    </source>
</evidence>
<organism evidence="2 3">
    <name type="scientific">Salinimonas iocasae</name>
    <dbReference type="NCBI Taxonomy" id="2572577"/>
    <lineage>
        <taxon>Bacteria</taxon>
        <taxon>Pseudomonadati</taxon>
        <taxon>Pseudomonadota</taxon>
        <taxon>Gammaproteobacteria</taxon>
        <taxon>Alteromonadales</taxon>
        <taxon>Alteromonadaceae</taxon>
        <taxon>Alteromonas/Salinimonas group</taxon>
        <taxon>Salinimonas</taxon>
    </lineage>
</organism>
<dbReference type="SUPFAM" id="SSF142433">
    <property type="entry name" value="CinA-like"/>
    <property type="match status" value="1"/>
</dbReference>
<sequence>MSQAFSTVSVAGQSQQMITRIGQLLTDNTLSVSCAESCTGGGLAFAFTSVAGSSNWFEQSFVTYSNDAKQSLLNVDVGILESYGAVSRQCVEAMAFGTAQRTGAPLAISVSGVAGPGGGSKDKPVGTVWFGFSLLGDTVSTKQHFAGNRNDVRSAAVHFALHYLHDWLVENYPVTSECTCETKPR</sequence>
<dbReference type="AlphaFoldDB" id="A0A5B7YIA4"/>
<dbReference type="Gene3D" id="3.90.950.20">
    <property type="entry name" value="CinA-like"/>
    <property type="match status" value="1"/>
</dbReference>
<dbReference type="KEGG" id="salk:FBQ74_13300"/>
<proteinExistence type="predicted"/>
<dbReference type="EMBL" id="CP039852">
    <property type="protein sequence ID" value="QCZ95238.1"/>
    <property type="molecule type" value="Genomic_DNA"/>
</dbReference>
<feature type="domain" description="CinA C-terminal" evidence="1">
    <location>
        <begin position="15"/>
        <end position="166"/>
    </location>
</feature>
<dbReference type="Pfam" id="PF02464">
    <property type="entry name" value="CinA"/>
    <property type="match status" value="1"/>
</dbReference>
<dbReference type="InterPro" id="IPR036653">
    <property type="entry name" value="CinA-like_C"/>
</dbReference>
<gene>
    <name evidence="2" type="ORF">FBQ74_13300</name>
</gene>
<reference evidence="2 3" key="1">
    <citation type="submission" date="2019-04" db="EMBL/GenBank/DDBJ databases">
        <title>Salinimonas iocasae sp. nov., a halophilic bacterium isolated from the outer tube casing of tubeworms in Okinawa Trough.</title>
        <authorList>
            <person name="Zhang H."/>
            <person name="Wang H."/>
            <person name="Li C."/>
        </authorList>
    </citation>
    <scope>NUCLEOTIDE SEQUENCE [LARGE SCALE GENOMIC DNA]</scope>
    <source>
        <strain evidence="2 3">KX18D6</strain>
    </source>
</reference>
<evidence type="ECO:0000313" key="3">
    <source>
        <dbReference type="Proteomes" id="UP000304912"/>
    </source>
</evidence>